<dbReference type="EMBL" id="JAKQYM010000015">
    <property type="protein sequence ID" value="MCI2230334.1"/>
    <property type="molecule type" value="Genomic_DNA"/>
</dbReference>
<evidence type="ECO:0000256" key="3">
    <source>
        <dbReference type="ARBA" id="ARBA00022801"/>
    </source>
</evidence>
<dbReference type="InterPro" id="IPR053138">
    <property type="entry name" value="N-alpha-Ac-DABA_deacetylase"/>
</dbReference>
<dbReference type="Proteomes" id="UP001139369">
    <property type="component" value="Unassembled WGS sequence"/>
</dbReference>
<sequence>MKEKFIEIFNESIRYFDIGNEDAENKVYLQGNLHSNEVTAFLVLLKLIKILEKHPLESTFIRIVPCCNPTGFKGLIYGDSGRTSFPNRLDWNRIFNIKKINTKTLEFKLADSLLKLSQDFQTLVDVHTPEYGIEHIYVESLDKRLITFDDLIHIISDLITEDSFEDSNNFNNPKCKAVTLELPSLEINTNSKIDYWSKRVFNELVAIDKNTPLSTPINVNHGSIVNLYSSIDGAYKVFSEVSGEFKKNDVILSIYDIEGNIELIKAPFNCRCICFRKNLIAIKGSWVVRILKV</sequence>
<dbReference type="InterPro" id="IPR055438">
    <property type="entry name" value="AstE_AspA_cat"/>
</dbReference>
<evidence type="ECO:0000256" key="1">
    <source>
        <dbReference type="ARBA" id="ARBA00001947"/>
    </source>
</evidence>
<protein>
    <submittedName>
        <fullName evidence="6">Succinylglutamate desuccinylase/aspartoacylase family protein</fullName>
    </submittedName>
</protein>
<comment type="caution">
    <text evidence="6">The sequence shown here is derived from an EMBL/GenBank/DDBJ whole genome shotgun (WGS) entry which is preliminary data.</text>
</comment>
<dbReference type="Pfam" id="PF24827">
    <property type="entry name" value="AstE_AspA_cat"/>
    <property type="match status" value="1"/>
</dbReference>
<name>A0A9X1VPE0_9FLAO</name>
<reference evidence="6" key="1">
    <citation type="submission" date="2022-02" db="EMBL/GenBank/DDBJ databases">
        <title>Polaribacter sp. MSW13, isolated from seawater.</title>
        <authorList>
            <person name="Kristyanto S."/>
            <person name="Jung J."/>
            <person name="Jeon C.O."/>
        </authorList>
    </citation>
    <scope>NUCLEOTIDE SEQUENCE</scope>
    <source>
        <strain evidence="6">MSW13</strain>
    </source>
</reference>
<proteinExistence type="predicted"/>
<dbReference type="Gene3D" id="3.40.630.10">
    <property type="entry name" value="Zn peptidases"/>
    <property type="match status" value="1"/>
</dbReference>
<dbReference type="GO" id="GO:0046872">
    <property type="term" value="F:metal ion binding"/>
    <property type="evidence" value="ECO:0007669"/>
    <property type="project" value="UniProtKB-KW"/>
</dbReference>
<dbReference type="GO" id="GO:0016788">
    <property type="term" value="F:hydrolase activity, acting on ester bonds"/>
    <property type="evidence" value="ECO:0007669"/>
    <property type="project" value="InterPro"/>
</dbReference>
<organism evidence="6 7">
    <name type="scientific">Polaribacter marinus</name>
    <dbReference type="NCBI Taxonomy" id="2916838"/>
    <lineage>
        <taxon>Bacteria</taxon>
        <taxon>Pseudomonadati</taxon>
        <taxon>Bacteroidota</taxon>
        <taxon>Flavobacteriia</taxon>
        <taxon>Flavobacteriales</taxon>
        <taxon>Flavobacteriaceae</taxon>
    </lineage>
</organism>
<dbReference type="RefSeq" id="WP_242179444.1">
    <property type="nucleotide sequence ID" value="NZ_JAKQYM010000015.1"/>
</dbReference>
<dbReference type="AlphaFoldDB" id="A0A9X1VPE0"/>
<evidence type="ECO:0000256" key="2">
    <source>
        <dbReference type="ARBA" id="ARBA00022723"/>
    </source>
</evidence>
<dbReference type="SUPFAM" id="SSF53187">
    <property type="entry name" value="Zn-dependent exopeptidases"/>
    <property type="match status" value="1"/>
</dbReference>
<accession>A0A9X1VPE0</accession>
<evidence type="ECO:0000256" key="4">
    <source>
        <dbReference type="ARBA" id="ARBA00022833"/>
    </source>
</evidence>
<keyword evidence="2" id="KW-0479">Metal-binding</keyword>
<keyword evidence="3" id="KW-0378">Hydrolase</keyword>
<feature type="domain" description="Succinylglutamate desuccinylase/Aspartoacylase catalytic" evidence="5">
    <location>
        <begin position="25"/>
        <end position="164"/>
    </location>
</feature>
<comment type="cofactor">
    <cofactor evidence="1">
        <name>Zn(2+)</name>
        <dbReference type="ChEBI" id="CHEBI:29105"/>
    </cofactor>
</comment>
<evidence type="ECO:0000313" key="7">
    <source>
        <dbReference type="Proteomes" id="UP001139369"/>
    </source>
</evidence>
<evidence type="ECO:0000259" key="5">
    <source>
        <dbReference type="Pfam" id="PF24827"/>
    </source>
</evidence>
<gene>
    <name evidence="6" type="ORF">MC378_14235</name>
</gene>
<evidence type="ECO:0000313" key="6">
    <source>
        <dbReference type="EMBL" id="MCI2230334.1"/>
    </source>
</evidence>
<keyword evidence="7" id="KW-1185">Reference proteome</keyword>
<dbReference type="PANTHER" id="PTHR37326">
    <property type="entry name" value="BLL3975 PROTEIN"/>
    <property type="match status" value="1"/>
</dbReference>
<keyword evidence="4" id="KW-0862">Zinc</keyword>
<dbReference type="PANTHER" id="PTHR37326:SF1">
    <property type="entry name" value="BLL3975 PROTEIN"/>
    <property type="match status" value="1"/>
</dbReference>